<organism evidence="1">
    <name type="scientific">marine metagenome</name>
    <dbReference type="NCBI Taxonomy" id="408172"/>
    <lineage>
        <taxon>unclassified sequences</taxon>
        <taxon>metagenomes</taxon>
        <taxon>ecological metagenomes</taxon>
    </lineage>
</organism>
<dbReference type="EMBL" id="UINC01228080">
    <property type="protein sequence ID" value="SVE59245.1"/>
    <property type="molecule type" value="Genomic_DNA"/>
</dbReference>
<sequence length="27" mass="2990">MLDHLVYAAPDVEAACDHLEQRLGILP</sequence>
<accession>A0A383ESN5</accession>
<evidence type="ECO:0008006" key="2">
    <source>
        <dbReference type="Google" id="ProtNLM"/>
    </source>
</evidence>
<dbReference type="AlphaFoldDB" id="A0A383ESN5"/>
<proteinExistence type="predicted"/>
<reference evidence="1" key="1">
    <citation type="submission" date="2018-05" db="EMBL/GenBank/DDBJ databases">
        <authorList>
            <person name="Lanie J.A."/>
            <person name="Ng W.-L."/>
            <person name="Kazmierczak K.M."/>
            <person name="Andrzejewski T.M."/>
            <person name="Davidsen T.M."/>
            <person name="Wayne K.J."/>
            <person name="Tettelin H."/>
            <person name="Glass J.I."/>
            <person name="Rusch D."/>
            <person name="Podicherti R."/>
            <person name="Tsui H.-C.T."/>
            <person name="Winkler M.E."/>
        </authorList>
    </citation>
    <scope>NUCLEOTIDE SEQUENCE</scope>
</reference>
<gene>
    <name evidence="1" type="ORF">METZ01_LOCUS512099</name>
</gene>
<name>A0A383ESN5_9ZZZZ</name>
<protein>
    <recommendedName>
        <fullName evidence="2">Glyoxalase-like domain-containing protein</fullName>
    </recommendedName>
</protein>
<evidence type="ECO:0000313" key="1">
    <source>
        <dbReference type="EMBL" id="SVE59245.1"/>
    </source>
</evidence>
<feature type="non-terminal residue" evidence="1">
    <location>
        <position position="27"/>
    </location>
</feature>